<keyword evidence="4" id="KW-0472">Membrane</keyword>
<dbReference type="InterPro" id="IPR006260">
    <property type="entry name" value="TonB/TolA_C"/>
</dbReference>
<dbReference type="AlphaFoldDB" id="A0A923IWD6"/>
<dbReference type="NCBIfam" id="TIGR01352">
    <property type="entry name" value="tonB_Cterm"/>
    <property type="match status" value="1"/>
</dbReference>
<evidence type="ECO:0000256" key="2">
    <source>
        <dbReference type="ARBA" id="ARBA00022692"/>
    </source>
</evidence>
<proteinExistence type="predicted"/>
<dbReference type="EMBL" id="WNXD01000002">
    <property type="protein sequence ID" value="MBB2146069.1"/>
    <property type="molecule type" value="Genomic_DNA"/>
</dbReference>
<gene>
    <name evidence="7" type="ORF">GM921_11270</name>
</gene>
<comment type="caution">
    <text evidence="7">The sequence shown here is derived from an EMBL/GenBank/DDBJ whole genome shotgun (WGS) entry which is preliminary data.</text>
</comment>
<evidence type="ECO:0000256" key="5">
    <source>
        <dbReference type="SAM" id="SignalP"/>
    </source>
</evidence>
<dbReference type="SUPFAM" id="SSF74653">
    <property type="entry name" value="TolA/TonB C-terminal domain"/>
    <property type="match status" value="1"/>
</dbReference>
<dbReference type="InterPro" id="IPR037682">
    <property type="entry name" value="TonB_C"/>
</dbReference>
<keyword evidence="3" id="KW-1133">Transmembrane helix</keyword>
<organism evidence="7 8">
    <name type="scientific">Pedobacter planticolens</name>
    <dbReference type="NCBI Taxonomy" id="2679964"/>
    <lineage>
        <taxon>Bacteria</taxon>
        <taxon>Pseudomonadati</taxon>
        <taxon>Bacteroidota</taxon>
        <taxon>Sphingobacteriia</taxon>
        <taxon>Sphingobacteriales</taxon>
        <taxon>Sphingobacteriaceae</taxon>
        <taxon>Pedobacter</taxon>
    </lineage>
</organism>
<dbReference type="Proteomes" id="UP000601055">
    <property type="component" value="Unassembled WGS sequence"/>
</dbReference>
<dbReference type="RefSeq" id="WP_182922742.1">
    <property type="nucleotide sequence ID" value="NZ_WNXD01000002.1"/>
</dbReference>
<dbReference type="PROSITE" id="PS52015">
    <property type="entry name" value="TONB_CTD"/>
    <property type="match status" value="1"/>
</dbReference>
<keyword evidence="5" id="KW-0732">Signal</keyword>
<name>A0A923IWD6_9SPHI</name>
<reference evidence="7" key="1">
    <citation type="submission" date="2019-11" db="EMBL/GenBank/DDBJ databases">
        <title>Description of Pedobacter sp. LMG 31464T.</title>
        <authorList>
            <person name="Carlier A."/>
            <person name="Qi S."/>
            <person name="Vandamme P."/>
        </authorList>
    </citation>
    <scope>NUCLEOTIDE SEQUENCE</scope>
    <source>
        <strain evidence="7">LMG 31464</strain>
    </source>
</reference>
<feature type="chain" id="PRO_5037805148" evidence="5">
    <location>
        <begin position="19"/>
        <end position="217"/>
    </location>
</feature>
<sequence>MFKIAVAFLLLISVSVKAQEPQLKGGLSSFLTENKIYPPYSLNNCIQGTVTIGFKLNSKGNVYYSVVNKGIGTDLDDEALRLIRMTNGKWIVPLTYDTTTLVVVPVNFSLTGYNCDRKDKKEIALAIQAYKDEEELTNVVLNFYRNKEKGNYKPEDELRVLQIKSDLRIDDEYLDDKVKSGLKKQKQGDIQGACEDFNFVKYMGSDKANDWLLKYCK</sequence>
<dbReference type="GO" id="GO:0016020">
    <property type="term" value="C:membrane"/>
    <property type="evidence" value="ECO:0007669"/>
    <property type="project" value="UniProtKB-SubCell"/>
</dbReference>
<keyword evidence="8" id="KW-1185">Reference proteome</keyword>
<evidence type="ECO:0000313" key="8">
    <source>
        <dbReference type="Proteomes" id="UP000601055"/>
    </source>
</evidence>
<evidence type="ECO:0000256" key="4">
    <source>
        <dbReference type="ARBA" id="ARBA00023136"/>
    </source>
</evidence>
<evidence type="ECO:0000313" key="7">
    <source>
        <dbReference type="EMBL" id="MBB2146069.1"/>
    </source>
</evidence>
<evidence type="ECO:0000256" key="3">
    <source>
        <dbReference type="ARBA" id="ARBA00022989"/>
    </source>
</evidence>
<dbReference type="Gene3D" id="3.30.1150.10">
    <property type="match status" value="1"/>
</dbReference>
<dbReference type="Pfam" id="PF03544">
    <property type="entry name" value="TonB_C"/>
    <property type="match status" value="1"/>
</dbReference>
<feature type="domain" description="TonB C-terminal" evidence="6">
    <location>
        <begin position="22"/>
        <end position="117"/>
    </location>
</feature>
<comment type="subcellular location">
    <subcellularLocation>
        <location evidence="1">Membrane</location>
        <topology evidence="1">Single-pass membrane protein</topology>
    </subcellularLocation>
</comment>
<dbReference type="GO" id="GO:0055085">
    <property type="term" value="P:transmembrane transport"/>
    <property type="evidence" value="ECO:0007669"/>
    <property type="project" value="InterPro"/>
</dbReference>
<protein>
    <submittedName>
        <fullName evidence="7">TonB family protein</fullName>
    </submittedName>
</protein>
<accession>A0A923IWD6</accession>
<evidence type="ECO:0000259" key="6">
    <source>
        <dbReference type="PROSITE" id="PS52015"/>
    </source>
</evidence>
<feature type="signal peptide" evidence="5">
    <location>
        <begin position="1"/>
        <end position="18"/>
    </location>
</feature>
<keyword evidence="2" id="KW-0812">Transmembrane</keyword>
<evidence type="ECO:0000256" key="1">
    <source>
        <dbReference type="ARBA" id="ARBA00004167"/>
    </source>
</evidence>